<organism evidence="1">
    <name type="scientific">marine metagenome</name>
    <dbReference type="NCBI Taxonomy" id="408172"/>
    <lineage>
        <taxon>unclassified sequences</taxon>
        <taxon>metagenomes</taxon>
        <taxon>ecological metagenomes</taxon>
    </lineage>
</organism>
<accession>A0A382THT6</accession>
<sequence length="85" mass="8961">NGAEGCAPARSDLKMNLDLQSDGGYEIFSGLKVNIDGLELTPGSDIEVLARGKVALTALDGTSLGYLRDDQSLHRMIDAANRVIG</sequence>
<dbReference type="EMBL" id="UINC01136516">
    <property type="protein sequence ID" value="SVD21332.1"/>
    <property type="molecule type" value="Genomic_DNA"/>
</dbReference>
<gene>
    <name evidence="1" type="ORF">METZ01_LOCUS374186</name>
</gene>
<evidence type="ECO:0000313" key="1">
    <source>
        <dbReference type="EMBL" id="SVD21332.1"/>
    </source>
</evidence>
<dbReference type="AlphaFoldDB" id="A0A382THT6"/>
<protein>
    <submittedName>
        <fullName evidence="1">Uncharacterized protein</fullName>
    </submittedName>
</protein>
<reference evidence="1" key="1">
    <citation type="submission" date="2018-05" db="EMBL/GenBank/DDBJ databases">
        <authorList>
            <person name="Lanie J.A."/>
            <person name="Ng W.-L."/>
            <person name="Kazmierczak K.M."/>
            <person name="Andrzejewski T.M."/>
            <person name="Davidsen T.M."/>
            <person name="Wayne K.J."/>
            <person name="Tettelin H."/>
            <person name="Glass J.I."/>
            <person name="Rusch D."/>
            <person name="Podicherti R."/>
            <person name="Tsui H.-C.T."/>
            <person name="Winkler M.E."/>
        </authorList>
    </citation>
    <scope>NUCLEOTIDE SEQUENCE</scope>
</reference>
<name>A0A382THT6_9ZZZZ</name>
<proteinExistence type="predicted"/>
<feature type="non-terminal residue" evidence="1">
    <location>
        <position position="1"/>
    </location>
</feature>